<evidence type="ECO:0000313" key="2">
    <source>
        <dbReference type="EMBL" id="RSH87037.1"/>
    </source>
</evidence>
<dbReference type="AlphaFoldDB" id="A0A427Y7H2"/>
<reference evidence="2 3" key="1">
    <citation type="submission" date="2018-11" db="EMBL/GenBank/DDBJ databases">
        <title>Genome sequence of Saitozyma podzolica DSM 27192.</title>
        <authorList>
            <person name="Aliyu H."/>
            <person name="Gorte O."/>
            <person name="Ochsenreither K."/>
        </authorList>
    </citation>
    <scope>NUCLEOTIDE SEQUENCE [LARGE SCALE GENOMIC DNA]</scope>
    <source>
        <strain evidence="2 3">DSM 27192</strain>
    </source>
</reference>
<keyword evidence="3" id="KW-1185">Reference proteome</keyword>
<comment type="caution">
    <text evidence="2">The sequence shown here is derived from an EMBL/GenBank/DDBJ whole genome shotgun (WGS) entry which is preliminary data.</text>
</comment>
<gene>
    <name evidence="2" type="primary">SFB3_2</name>
    <name evidence="2" type="ORF">EHS25_003525</name>
</gene>
<organism evidence="2 3">
    <name type="scientific">Saitozyma podzolica</name>
    <dbReference type="NCBI Taxonomy" id="1890683"/>
    <lineage>
        <taxon>Eukaryota</taxon>
        <taxon>Fungi</taxon>
        <taxon>Dikarya</taxon>
        <taxon>Basidiomycota</taxon>
        <taxon>Agaricomycotina</taxon>
        <taxon>Tremellomycetes</taxon>
        <taxon>Tremellales</taxon>
        <taxon>Trimorphomycetaceae</taxon>
        <taxon>Saitozyma</taxon>
    </lineage>
</organism>
<sequence length="237" mass="25564">MPPRSRYAVDPSLTAQASQQPPPQPEQWQSPAQGAGQPSHFPPYPPSDHADASANPQLHHVSERTSAPTGPYAPSGSQTQTHHTITPQTHAAPPSMPQPANHIPAPPHSTGPSLAGPRIRIDPSQMPNPIEAQEMDQNLYDDEDFLSCQTRGLIPLAGTDWRGVDQGGSAGRVVYSRRREFSSSPHQSHSDRAPVQWAASRYHGAAVWPHHPAFRSAAVRRGAGAASFQLGLWGVRL</sequence>
<feature type="compositionally biased region" description="Low complexity" evidence="1">
    <location>
        <begin position="78"/>
        <end position="93"/>
    </location>
</feature>
<protein>
    <submittedName>
        <fullName evidence="2">COPII coat Sec23p-Sfb3p heterodimer component</fullName>
    </submittedName>
</protein>
<dbReference type="Proteomes" id="UP000279259">
    <property type="component" value="Unassembled WGS sequence"/>
</dbReference>
<accession>A0A427Y7H2</accession>
<name>A0A427Y7H2_9TREE</name>
<evidence type="ECO:0000256" key="1">
    <source>
        <dbReference type="SAM" id="MobiDB-lite"/>
    </source>
</evidence>
<dbReference type="OrthoDB" id="49016at2759"/>
<proteinExistence type="predicted"/>
<evidence type="ECO:0000313" key="3">
    <source>
        <dbReference type="Proteomes" id="UP000279259"/>
    </source>
</evidence>
<dbReference type="EMBL" id="RSCD01000018">
    <property type="protein sequence ID" value="RSH87037.1"/>
    <property type="molecule type" value="Genomic_DNA"/>
</dbReference>
<dbReference type="STRING" id="1890683.A0A427Y7H2"/>
<feature type="region of interest" description="Disordered" evidence="1">
    <location>
        <begin position="1"/>
        <end position="129"/>
    </location>
</feature>